<feature type="binding site" evidence="6">
    <location>
        <position position="249"/>
    </location>
    <ligand>
        <name>K(+)</name>
        <dbReference type="ChEBI" id="CHEBI:29103"/>
    </ligand>
</feature>
<dbReference type="InterPro" id="IPR031168">
    <property type="entry name" value="G_TrmE"/>
</dbReference>
<feature type="binding site" evidence="6">
    <location>
        <position position="252"/>
    </location>
    <ligand>
        <name>K(+)</name>
        <dbReference type="ChEBI" id="CHEBI:29103"/>
    </ligand>
</feature>
<sequence>MLTDTIAAISTPIGEGAIGIVRMSGSDSFKIIDQLFRAKSEKSTWEDKKFKYGYIFDEDRLIDEVMVVKMHAPNTYTRESIVEINCHGGAVPLREILRLCLKNGARLADRGEFTKRAFLNGRIDLAQAESIMDLIQSKTDRGFDIAIQQLEGNLSKKINHIRHALVQLMARVEVGIDYPEEDIEEITYQEIQNDLQRTSKILDDLLKTSRTGKIVREGLKTVIIGKPNVGKSSLMNALLKDARAIVTDIPGTTRDVIEEFLSINGIPIKLVDTAGIRETEDIVEKMGVEKSKSYFNTADLIIFMLNGSEQLTEEDHVLIDKVKGRPAIILVNKSDLEQNIEIDYIKKQFESHQIIYTSMSKDIGVEAIENAIQYMIDEGGTTSTQSEMVSNARHIALIEKSQLHVNEAIKATINRLPYDFIEVDVKEAIELLGFITGDSVSSDLMNEIFGQFCLGK</sequence>
<feature type="binding site" evidence="6">
    <location>
        <position position="456"/>
    </location>
    <ligand>
        <name>(6S)-5-formyl-5,6,7,8-tetrahydrofolate</name>
        <dbReference type="ChEBI" id="CHEBI:57457"/>
    </ligand>
</feature>
<dbReference type="PROSITE" id="PS51709">
    <property type="entry name" value="G_TRME"/>
    <property type="match status" value="1"/>
</dbReference>
<feature type="domain" description="TrmE-type G" evidence="8">
    <location>
        <begin position="218"/>
        <end position="377"/>
    </location>
</feature>
<accession>A0ABS5PMX2</accession>
<dbReference type="CDD" id="cd04164">
    <property type="entry name" value="trmE"/>
    <property type="match status" value="1"/>
</dbReference>
<dbReference type="EC" id="3.6.-.-" evidence="6"/>
<feature type="binding site" evidence="6">
    <location>
        <position position="83"/>
    </location>
    <ligand>
        <name>(6S)-5-formyl-5,6,7,8-tetrahydrofolate</name>
        <dbReference type="ChEBI" id="CHEBI:57457"/>
    </ligand>
</feature>
<dbReference type="Proteomes" id="UP000746471">
    <property type="component" value="Unassembled WGS sequence"/>
</dbReference>
<dbReference type="InterPro" id="IPR005225">
    <property type="entry name" value="Small_GTP-bd"/>
</dbReference>
<feature type="binding site" evidence="6">
    <location>
        <begin position="272"/>
        <end position="275"/>
    </location>
    <ligand>
        <name>GTP</name>
        <dbReference type="ChEBI" id="CHEBI:37565"/>
    </ligand>
</feature>
<keyword evidence="6" id="KW-0963">Cytoplasm</keyword>
<keyword evidence="6" id="KW-0378">Hydrolase</keyword>
<dbReference type="InterPro" id="IPR018948">
    <property type="entry name" value="GTP-bd_TrmE_N"/>
</dbReference>
<dbReference type="HAMAP" id="MF_00379">
    <property type="entry name" value="GTPase_MnmE"/>
    <property type="match status" value="1"/>
</dbReference>
<dbReference type="NCBIfam" id="TIGR00231">
    <property type="entry name" value="small_GTP"/>
    <property type="match status" value="1"/>
</dbReference>
<dbReference type="PANTHER" id="PTHR42714:SF2">
    <property type="entry name" value="TRNA MODIFICATION GTPASE GTPBP3, MITOCHONDRIAL"/>
    <property type="match status" value="1"/>
</dbReference>
<feature type="binding site" evidence="6">
    <location>
        <position position="253"/>
    </location>
    <ligand>
        <name>Mg(2+)</name>
        <dbReference type="ChEBI" id="CHEBI:18420"/>
    </ligand>
</feature>
<dbReference type="NCBIfam" id="TIGR00450">
    <property type="entry name" value="mnmE_trmE_thdF"/>
    <property type="match status" value="1"/>
</dbReference>
<keyword evidence="6" id="KW-0479">Metal-binding</keyword>
<comment type="function">
    <text evidence="6">Exhibits a very high intrinsic GTPase hydrolysis rate. Involved in the addition of a carboxymethylaminomethyl (cmnm) group at the wobble position (U34) of certain tRNAs, forming tRNA-cmnm(5)s(2)U34.</text>
</comment>
<feature type="binding site" evidence="6">
    <location>
        <position position="247"/>
    </location>
    <ligand>
        <name>K(+)</name>
        <dbReference type="ChEBI" id="CHEBI:29103"/>
    </ligand>
</feature>
<evidence type="ECO:0000256" key="7">
    <source>
        <dbReference type="RuleBase" id="RU003313"/>
    </source>
</evidence>
<evidence type="ECO:0000256" key="1">
    <source>
        <dbReference type="ARBA" id="ARBA00011043"/>
    </source>
</evidence>
<feature type="binding site" evidence="6">
    <location>
        <position position="22"/>
    </location>
    <ligand>
        <name>(6S)-5-formyl-5,6,7,8-tetrahydrofolate</name>
        <dbReference type="ChEBI" id="CHEBI:57457"/>
    </ligand>
</feature>
<keyword evidence="3 6" id="KW-0547">Nucleotide-binding</keyword>
<evidence type="ECO:0000256" key="4">
    <source>
        <dbReference type="ARBA" id="ARBA00022958"/>
    </source>
</evidence>
<comment type="caution">
    <text evidence="6">Lacks conserved residue(s) required for the propagation of feature annotation.</text>
</comment>
<feature type="binding site" evidence="6">
    <location>
        <begin position="247"/>
        <end position="253"/>
    </location>
    <ligand>
        <name>GTP</name>
        <dbReference type="ChEBI" id="CHEBI:37565"/>
    </ligand>
</feature>
<keyword evidence="5 6" id="KW-0342">GTP-binding</keyword>
<feature type="binding site" evidence="6">
    <location>
        <position position="232"/>
    </location>
    <ligand>
        <name>Mg(2+)</name>
        <dbReference type="ChEBI" id="CHEBI:18420"/>
    </ligand>
</feature>
<proteinExistence type="inferred from homology"/>
<keyword evidence="6" id="KW-0460">Magnesium</keyword>
<name>A0ABS5PMX2_9FIRM</name>
<comment type="similarity">
    <text evidence="1 6 7">Belongs to the TRAFAC class TrmE-Era-EngA-EngB-Septin-like GTPase superfamily. TrmE GTPase family.</text>
</comment>
<evidence type="ECO:0000256" key="5">
    <source>
        <dbReference type="ARBA" id="ARBA00023134"/>
    </source>
</evidence>
<dbReference type="CDD" id="cd14858">
    <property type="entry name" value="TrmE_N"/>
    <property type="match status" value="1"/>
</dbReference>
<dbReference type="RefSeq" id="WP_213236391.1">
    <property type="nucleotide sequence ID" value="NZ_JAHBCL010000011.1"/>
</dbReference>
<feature type="binding site" evidence="6">
    <location>
        <begin position="228"/>
        <end position="233"/>
    </location>
    <ligand>
        <name>GTP</name>
        <dbReference type="ChEBI" id="CHEBI:37565"/>
    </ligand>
</feature>
<dbReference type="Gene3D" id="3.30.1360.120">
    <property type="entry name" value="Probable tRNA modification gtpase trme, domain 1"/>
    <property type="match status" value="1"/>
</dbReference>
<keyword evidence="10" id="KW-1185">Reference proteome</keyword>
<gene>
    <name evidence="6 9" type="primary">mnmE</name>
    <name evidence="6" type="synonym">trmE</name>
    <name evidence="9" type="ORF">KHM83_07550</name>
</gene>
<dbReference type="InterPro" id="IPR027266">
    <property type="entry name" value="TrmE/GcvT-like"/>
</dbReference>
<dbReference type="Gene3D" id="3.40.50.300">
    <property type="entry name" value="P-loop containing nucleotide triphosphate hydrolases"/>
    <property type="match status" value="1"/>
</dbReference>
<dbReference type="InterPro" id="IPR004520">
    <property type="entry name" value="GTPase_MnmE"/>
</dbReference>
<dbReference type="Gene3D" id="1.20.120.430">
    <property type="entry name" value="tRNA modification GTPase MnmE domain 2"/>
    <property type="match status" value="1"/>
</dbReference>
<evidence type="ECO:0000313" key="9">
    <source>
        <dbReference type="EMBL" id="MBS7526529.1"/>
    </source>
</evidence>
<evidence type="ECO:0000256" key="6">
    <source>
        <dbReference type="HAMAP-Rule" id="MF_00379"/>
    </source>
</evidence>
<keyword evidence="4 6" id="KW-0630">Potassium</keyword>
<protein>
    <recommendedName>
        <fullName evidence="6">tRNA modification GTPase MnmE</fullName>
        <ecNumber evidence="6">3.6.-.-</ecNumber>
    </recommendedName>
</protein>
<dbReference type="EMBL" id="JAHBCL010000011">
    <property type="protein sequence ID" value="MBS7526529.1"/>
    <property type="molecule type" value="Genomic_DNA"/>
</dbReference>
<dbReference type="PANTHER" id="PTHR42714">
    <property type="entry name" value="TRNA MODIFICATION GTPASE GTPBP3"/>
    <property type="match status" value="1"/>
</dbReference>
<organism evidence="9 10">
    <name type="scientific">Fusibacter paucivorans</name>
    <dbReference type="NCBI Taxonomy" id="76009"/>
    <lineage>
        <taxon>Bacteria</taxon>
        <taxon>Bacillati</taxon>
        <taxon>Bacillota</taxon>
        <taxon>Clostridia</taxon>
        <taxon>Eubacteriales</taxon>
        <taxon>Eubacteriales Family XII. Incertae Sedis</taxon>
        <taxon>Fusibacter</taxon>
    </lineage>
</organism>
<dbReference type="Pfam" id="PF12631">
    <property type="entry name" value="MnmE_helical"/>
    <property type="match status" value="1"/>
</dbReference>
<keyword evidence="2 6" id="KW-0819">tRNA processing</keyword>
<dbReference type="Pfam" id="PF10396">
    <property type="entry name" value="TrmE_N"/>
    <property type="match status" value="1"/>
</dbReference>
<dbReference type="SUPFAM" id="SSF52540">
    <property type="entry name" value="P-loop containing nucleoside triphosphate hydrolases"/>
    <property type="match status" value="1"/>
</dbReference>
<feature type="binding site" evidence="6">
    <location>
        <position position="122"/>
    </location>
    <ligand>
        <name>(6S)-5-formyl-5,6,7,8-tetrahydrofolate</name>
        <dbReference type="ChEBI" id="CHEBI:57457"/>
    </ligand>
</feature>
<dbReference type="InterPro" id="IPR006073">
    <property type="entry name" value="GTP-bd"/>
</dbReference>
<comment type="subcellular location">
    <subcellularLocation>
        <location evidence="6">Cytoplasm</location>
    </subcellularLocation>
</comment>
<evidence type="ECO:0000259" key="8">
    <source>
        <dbReference type="PROSITE" id="PS51709"/>
    </source>
</evidence>
<reference evidence="9 10" key="1">
    <citation type="submission" date="2021-05" db="EMBL/GenBank/DDBJ databases">
        <title>Fusibacter ferrireducens sp. nov., an anaerobic, sulfur- and Fe-reducing bacterium isolated from the mangrove sediment.</title>
        <authorList>
            <person name="Qiu D."/>
        </authorList>
    </citation>
    <scope>NUCLEOTIDE SEQUENCE [LARGE SCALE GENOMIC DNA]</scope>
    <source>
        <strain evidence="9 10">DSM 12116</strain>
    </source>
</reference>
<evidence type="ECO:0000256" key="2">
    <source>
        <dbReference type="ARBA" id="ARBA00022694"/>
    </source>
</evidence>
<dbReference type="InterPro" id="IPR027417">
    <property type="entry name" value="P-loop_NTPase"/>
</dbReference>
<evidence type="ECO:0000313" key="10">
    <source>
        <dbReference type="Proteomes" id="UP000746471"/>
    </source>
</evidence>
<comment type="cofactor">
    <cofactor evidence="6">
        <name>K(+)</name>
        <dbReference type="ChEBI" id="CHEBI:29103"/>
    </cofactor>
    <text evidence="6">Binds 1 potassium ion per subunit.</text>
</comment>
<dbReference type="InterPro" id="IPR025867">
    <property type="entry name" value="MnmE_helical"/>
</dbReference>
<comment type="subunit">
    <text evidence="6">Homodimer. Heterotetramer of two MnmE and two MnmG subunits.</text>
</comment>
<dbReference type="Pfam" id="PF01926">
    <property type="entry name" value="MMR_HSR1"/>
    <property type="match status" value="1"/>
</dbReference>
<dbReference type="InterPro" id="IPR027368">
    <property type="entry name" value="MnmE_dom2"/>
</dbReference>
<feature type="binding site" evidence="6">
    <location>
        <position position="228"/>
    </location>
    <ligand>
        <name>K(+)</name>
        <dbReference type="ChEBI" id="CHEBI:29103"/>
    </ligand>
</feature>
<evidence type="ECO:0000256" key="3">
    <source>
        <dbReference type="ARBA" id="ARBA00022741"/>
    </source>
</evidence>
<comment type="caution">
    <text evidence="9">The sequence shown here is derived from an EMBL/GenBank/DDBJ whole genome shotgun (WGS) entry which is preliminary data.</text>
</comment>